<dbReference type="STRING" id="1824.SAMN05444423_102531"/>
<reference evidence="1 2" key="1">
    <citation type="journal article" date="2014" name="BMC Genomics">
        <title>Genome based analysis of type-I polyketide synthase and nonribosomal peptide synthetase gene clusters in seven strains of five representative Nocardia species.</title>
        <authorList>
            <person name="Komaki H."/>
            <person name="Ichikawa N."/>
            <person name="Hosoyama A."/>
            <person name="Takahashi-Nakaguchi A."/>
            <person name="Matsuzawa T."/>
            <person name="Suzuki K."/>
            <person name="Fujita N."/>
            <person name="Gonoi T."/>
        </authorList>
    </citation>
    <scope>NUCLEOTIDE SEQUENCE [LARGE SCALE GENOMIC DNA]</scope>
    <source>
        <strain evidence="1 2">NBRC 15531</strain>
    </source>
</reference>
<dbReference type="GeneID" id="91517561"/>
<name>U5ELX4_NOCAS</name>
<dbReference type="InterPro" id="IPR023393">
    <property type="entry name" value="START-like_dom_sf"/>
</dbReference>
<dbReference type="EMBL" id="BAFO02000032">
    <property type="protein sequence ID" value="GAD86089.1"/>
    <property type="molecule type" value="Genomic_DNA"/>
</dbReference>
<gene>
    <name evidence="1" type="ORF">NCAST_32_05760</name>
</gene>
<comment type="caution">
    <text evidence="1">The sequence shown here is derived from an EMBL/GenBank/DDBJ whole genome shotgun (WGS) entry which is preliminary data.</text>
</comment>
<keyword evidence="2" id="KW-1185">Reference proteome</keyword>
<evidence type="ECO:0000313" key="2">
    <source>
        <dbReference type="Proteomes" id="UP000017048"/>
    </source>
</evidence>
<sequence length="165" mass="17493">MSPSFALLESDDAFLATAPNRYVHVVDIAAPPAAVWAALTADDALVSWSSAVTGMRWLSPRPHGVGATRVVTLAGVAALTERFYRWDEQRRMTFTVDAASIPGLRRFAEDLALAETASGTRLTWTFAVEGGPALRPVLSLAGPVTKRLTASIAQGITKSAGVRVS</sequence>
<evidence type="ECO:0008006" key="3">
    <source>
        <dbReference type="Google" id="ProtNLM"/>
    </source>
</evidence>
<protein>
    <recommendedName>
        <fullName evidence="3">Polyketide cyclase/dehydrase</fullName>
    </recommendedName>
</protein>
<dbReference type="AlphaFoldDB" id="U5ELX4"/>
<dbReference type="InterPro" id="IPR019587">
    <property type="entry name" value="Polyketide_cyclase/dehydratase"/>
</dbReference>
<accession>U5ELX4</accession>
<dbReference type="Pfam" id="PF10604">
    <property type="entry name" value="Polyketide_cyc2"/>
    <property type="match status" value="1"/>
</dbReference>
<evidence type="ECO:0000313" key="1">
    <source>
        <dbReference type="EMBL" id="GAD86089.1"/>
    </source>
</evidence>
<dbReference type="SUPFAM" id="SSF55961">
    <property type="entry name" value="Bet v1-like"/>
    <property type="match status" value="1"/>
</dbReference>
<dbReference type="eggNOG" id="COG3427">
    <property type="taxonomic scope" value="Bacteria"/>
</dbReference>
<organism evidence="1 2">
    <name type="scientific">Nocardia asteroides NBRC 15531</name>
    <dbReference type="NCBI Taxonomy" id="1110697"/>
    <lineage>
        <taxon>Bacteria</taxon>
        <taxon>Bacillati</taxon>
        <taxon>Actinomycetota</taxon>
        <taxon>Actinomycetes</taxon>
        <taxon>Mycobacteriales</taxon>
        <taxon>Nocardiaceae</taxon>
        <taxon>Nocardia</taxon>
    </lineage>
</organism>
<proteinExistence type="predicted"/>
<dbReference type="Gene3D" id="3.30.530.20">
    <property type="match status" value="1"/>
</dbReference>
<dbReference type="Proteomes" id="UP000017048">
    <property type="component" value="Unassembled WGS sequence"/>
</dbReference>
<dbReference type="OrthoDB" id="581838at2"/>
<dbReference type="RefSeq" id="WP_019047136.1">
    <property type="nucleotide sequence ID" value="NZ_BAFO02000032.1"/>
</dbReference>